<dbReference type="InterPro" id="IPR007867">
    <property type="entry name" value="GMC_OxRtase_C"/>
</dbReference>
<evidence type="ECO:0000313" key="8">
    <source>
        <dbReference type="EMBL" id="MBO6971816.1"/>
    </source>
</evidence>
<proteinExistence type="inferred from homology"/>
<feature type="transmembrane region" description="Helical" evidence="6">
    <location>
        <begin position="322"/>
        <end position="344"/>
    </location>
</feature>
<dbReference type="Proteomes" id="UP000668060">
    <property type="component" value="Unassembled WGS sequence"/>
</dbReference>
<dbReference type="Pfam" id="PF05199">
    <property type="entry name" value="GMC_oxred_C"/>
    <property type="match status" value="1"/>
</dbReference>
<feature type="domain" description="Glucose-methanol-choline oxidoreductase C-terminal" evidence="7">
    <location>
        <begin position="424"/>
        <end position="480"/>
    </location>
</feature>
<evidence type="ECO:0000256" key="6">
    <source>
        <dbReference type="SAM" id="Phobius"/>
    </source>
</evidence>
<comment type="cofactor">
    <cofactor evidence="1">
        <name>FAD</name>
        <dbReference type="ChEBI" id="CHEBI:57692"/>
    </cofactor>
</comment>
<keyword evidence="6" id="KW-0812">Transmembrane</keyword>
<evidence type="ECO:0000256" key="5">
    <source>
        <dbReference type="ARBA" id="ARBA00023002"/>
    </source>
</evidence>
<evidence type="ECO:0000256" key="3">
    <source>
        <dbReference type="ARBA" id="ARBA00022630"/>
    </source>
</evidence>
<keyword evidence="6" id="KW-1133">Transmembrane helix</keyword>
<keyword evidence="4" id="KW-0274">FAD</keyword>
<comment type="caution">
    <text evidence="8">The sequence shown here is derived from an EMBL/GenBank/DDBJ whole genome shotgun (WGS) entry which is preliminary data.</text>
</comment>
<accession>A0A9D9BWC7</accession>
<dbReference type="SUPFAM" id="SSF51905">
    <property type="entry name" value="FAD/NAD(P)-binding domain"/>
    <property type="match status" value="1"/>
</dbReference>
<reference evidence="8" key="1">
    <citation type="journal article" date="2021" name="Front. Mar. Sci.">
        <title>Genomes of Diverse Isolates of Prochlorococcus High-Light-Adapted Clade II in the Western Pacific Ocean.</title>
        <authorList>
            <person name="Yan W."/>
            <person name="Feng X."/>
            <person name="Zhang W."/>
            <person name="Nawaz M.Z."/>
            <person name="Luo T."/>
            <person name="Zhang R."/>
            <person name="Jiao N."/>
        </authorList>
    </citation>
    <scope>NUCLEOTIDE SEQUENCE</scope>
    <source>
        <strain evidence="8">CUG1433</strain>
    </source>
</reference>
<keyword evidence="3" id="KW-0285">Flavoprotein</keyword>
<name>A0A9D9BWC7_PROMR</name>
<dbReference type="EMBL" id="JAEPLN010000001">
    <property type="protein sequence ID" value="MBO6971816.1"/>
    <property type="molecule type" value="Genomic_DNA"/>
</dbReference>
<dbReference type="PANTHER" id="PTHR42784">
    <property type="entry name" value="PYRANOSE 2-OXIDASE"/>
    <property type="match status" value="1"/>
</dbReference>
<comment type="similarity">
    <text evidence="2">Belongs to the GMC oxidoreductase family.</text>
</comment>
<dbReference type="PRINTS" id="PR00469">
    <property type="entry name" value="PNDRDTASEII"/>
</dbReference>
<gene>
    <name evidence="8" type="ORF">JJ842_07815</name>
</gene>
<evidence type="ECO:0000256" key="4">
    <source>
        <dbReference type="ARBA" id="ARBA00022827"/>
    </source>
</evidence>
<dbReference type="GO" id="GO:0016614">
    <property type="term" value="F:oxidoreductase activity, acting on CH-OH group of donors"/>
    <property type="evidence" value="ECO:0007669"/>
    <property type="project" value="InterPro"/>
</dbReference>
<evidence type="ECO:0000256" key="2">
    <source>
        <dbReference type="ARBA" id="ARBA00010790"/>
    </source>
</evidence>
<evidence type="ECO:0000259" key="7">
    <source>
        <dbReference type="Pfam" id="PF05199"/>
    </source>
</evidence>
<dbReference type="InterPro" id="IPR051473">
    <property type="entry name" value="P2Ox-like"/>
</dbReference>
<evidence type="ECO:0000313" key="9">
    <source>
        <dbReference type="Proteomes" id="UP000668060"/>
    </source>
</evidence>
<dbReference type="AlphaFoldDB" id="A0A9D9BWC7"/>
<protein>
    <submittedName>
        <fullName evidence="8">GMC family oxidoreductase</fullName>
    </submittedName>
</protein>
<sequence>MQYDLIIIGSGPAGIATAEYFINSDKKVLIIESGNENKILNYDYKKSKSKGDFKINFREERKKAFFGTSALWKAPGVGGTFWEFDLIDFEYKGLLKWGIEYNELKKAYQEAWKYLNISNQLSNLDLKIENKGWRALRKKYSIKIASSHFTFGKNYENFIIKKGREIFDSKNINIIFNRNLKEIVLNNSKNKVEKIITIDNKGLEKSFFAKEIVLSTGCFENNKILLNLIYKNNLNCKSAGRYITFHPYINIGKVAIGKYNNFSKKELKELNQAFILKNNNKDSQNKINYGISISPRVQKNIISKTILKKIQIIKRRFLEKNFYAFLSTLLKFIISFDIFKYLIYKFKCYKNDPKEIDIAISFEHLPSPKNRVIINKKYNSLEIKSCLSRKNLNFLKDIISENQSNLKKIFPEFKAKRINLEVLNFETGNHHHGGTIIGNENIGVVNQNLKFYNLKNLYIAGSSIFPNSSIYNPTFTIIAMSLRLSKYLFSKIS</sequence>
<organism evidence="8 9">
    <name type="scientific">Prochlorococcus marinus CUG1433</name>
    <dbReference type="NCBI Taxonomy" id="2774506"/>
    <lineage>
        <taxon>Bacteria</taxon>
        <taxon>Bacillati</taxon>
        <taxon>Cyanobacteriota</taxon>
        <taxon>Cyanophyceae</taxon>
        <taxon>Synechococcales</taxon>
        <taxon>Prochlorococcaceae</taxon>
        <taxon>Prochlorococcus</taxon>
    </lineage>
</organism>
<dbReference type="Gene3D" id="3.50.50.60">
    <property type="entry name" value="FAD/NAD(P)-binding domain"/>
    <property type="match status" value="2"/>
</dbReference>
<dbReference type="PANTHER" id="PTHR42784:SF1">
    <property type="entry name" value="PYRANOSE 2-OXIDASE"/>
    <property type="match status" value="1"/>
</dbReference>
<keyword evidence="5" id="KW-0560">Oxidoreductase</keyword>
<keyword evidence="6" id="KW-0472">Membrane</keyword>
<evidence type="ECO:0000256" key="1">
    <source>
        <dbReference type="ARBA" id="ARBA00001974"/>
    </source>
</evidence>
<dbReference type="InterPro" id="IPR036188">
    <property type="entry name" value="FAD/NAD-bd_sf"/>
</dbReference>